<comment type="subunit">
    <text evidence="3">Homodimer.</text>
</comment>
<feature type="non-terminal residue" evidence="13">
    <location>
        <position position="1"/>
    </location>
</feature>
<evidence type="ECO:0000256" key="3">
    <source>
        <dbReference type="ARBA" id="ARBA00011738"/>
    </source>
</evidence>
<reference evidence="13" key="1">
    <citation type="submission" date="2018-05" db="EMBL/GenBank/DDBJ databases">
        <authorList>
            <person name="Lanie J.A."/>
            <person name="Ng W.-L."/>
            <person name="Kazmierczak K.M."/>
            <person name="Andrzejewski T.M."/>
            <person name="Davidsen T.M."/>
            <person name="Wayne K.J."/>
            <person name="Tettelin H."/>
            <person name="Glass J.I."/>
            <person name="Rusch D."/>
            <person name="Podicherti R."/>
            <person name="Tsui H.-C.T."/>
            <person name="Winkler M.E."/>
        </authorList>
    </citation>
    <scope>NUCLEOTIDE SEQUENCE</scope>
</reference>
<dbReference type="Gene3D" id="3.30.420.40">
    <property type="match status" value="1"/>
</dbReference>
<keyword evidence="5" id="KW-0808">Transferase</keyword>
<dbReference type="GO" id="GO:0015937">
    <property type="term" value="P:coenzyme A biosynthetic process"/>
    <property type="evidence" value="ECO:0007669"/>
    <property type="project" value="UniProtKB-KW"/>
</dbReference>
<dbReference type="HAMAP" id="MF_01274">
    <property type="entry name" value="Pantothen_kinase_3"/>
    <property type="match status" value="1"/>
</dbReference>
<evidence type="ECO:0000256" key="5">
    <source>
        <dbReference type="ARBA" id="ARBA00022679"/>
    </source>
</evidence>
<dbReference type="EMBL" id="UINC01036029">
    <property type="protein sequence ID" value="SVB29370.1"/>
    <property type="molecule type" value="Genomic_DNA"/>
</dbReference>
<evidence type="ECO:0000313" key="13">
    <source>
        <dbReference type="EMBL" id="SVB29370.1"/>
    </source>
</evidence>
<dbReference type="InterPro" id="IPR043129">
    <property type="entry name" value="ATPase_NBD"/>
</dbReference>
<organism evidence="13">
    <name type="scientific">marine metagenome</name>
    <dbReference type="NCBI Taxonomy" id="408172"/>
    <lineage>
        <taxon>unclassified sequences</taxon>
        <taxon>metagenomes</taxon>
        <taxon>ecological metagenomes</taxon>
    </lineage>
</organism>
<keyword evidence="6" id="KW-0547">Nucleotide-binding</keyword>
<dbReference type="InterPro" id="IPR004619">
    <property type="entry name" value="Type_III_PanK"/>
</dbReference>
<dbReference type="PANTHER" id="PTHR34265">
    <property type="entry name" value="TYPE III PANTOTHENATE KINASE"/>
    <property type="match status" value="1"/>
</dbReference>
<evidence type="ECO:0000256" key="7">
    <source>
        <dbReference type="ARBA" id="ARBA00022777"/>
    </source>
</evidence>
<dbReference type="GO" id="GO:0005524">
    <property type="term" value="F:ATP binding"/>
    <property type="evidence" value="ECO:0007669"/>
    <property type="project" value="UniProtKB-KW"/>
</dbReference>
<dbReference type="GO" id="GO:0005737">
    <property type="term" value="C:cytoplasm"/>
    <property type="evidence" value="ECO:0007669"/>
    <property type="project" value="UniProtKB-SubCell"/>
</dbReference>
<evidence type="ECO:0000256" key="1">
    <source>
        <dbReference type="ARBA" id="ARBA00001958"/>
    </source>
</evidence>
<keyword evidence="8" id="KW-0067">ATP-binding</keyword>
<comment type="cofactor">
    <cofactor evidence="1">
        <name>K(+)</name>
        <dbReference type="ChEBI" id="CHEBI:29103"/>
    </cofactor>
</comment>
<evidence type="ECO:0000256" key="12">
    <source>
        <dbReference type="ARBA" id="ARBA00040883"/>
    </source>
</evidence>
<dbReference type="SUPFAM" id="SSF53067">
    <property type="entry name" value="Actin-like ATPase domain"/>
    <property type="match status" value="2"/>
</dbReference>
<evidence type="ECO:0000256" key="9">
    <source>
        <dbReference type="ARBA" id="ARBA00022958"/>
    </source>
</evidence>
<comment type="subcellular location">
    <subcellularLocation>
        <location evidence="2">Cytoplasm</location>
    </subcellularLocation>
</comment>
<keyword evidence="10" id="KW-0173">Coenzyme A biosynthesis</keyword>
<dbReference type="CDD" id="cd24015">
    <property type="entry name" value="ASKHA_NBD_PanK-III"/>
    <property type="match status" value="1"/>
</dbReference>
<evidence type="ECO:0000256" key="10">
    <source>
        <dbReference type="ARBA" id="ARBA00022993"/>
    </source>
</evidence>
<dbReference type="AlphaFoldDB" id="A0A382CT93"/>
<dbReference type="GO" id="GO:0004594">
    <property type="term" value="F:pantothenate kinase activity"/>
    <property type="evidence" value="ECO:0007669"/>
    <property type="project" value="InterPro"/>
</dbReference>
<evidence type="ECO:0000256" key="4">
    <source>
        <dbReference type="ARBA" id="ARBA00022490"/>
    </source>
</evidence>
<dbReference type="Pfam" id="PF03309">
    <property type="entry name" value="Pan_kinase"/>
    <property type="match status" value="1"/>
</dbReference>
<evidence type="ECO:0000256" key="11">
    <source>
        <dbReference type="ARBA" id="ARBA00038036"/>
    </source>
</evidence>
<dbReference type="NCBIfam" id="TIGR00671">
    <property type="entry name" value="baf"/>
    <property type="match status" value="1"/>
</dbReference>
<keyword evidence="9" id="KW-0630">Potassium</keyword>
<evidence type="ECO:0000256" key="2">
    <source>
        <dbReference type="ARBA" id="ARBA00004496"/>
    </source>
</evidence>
<evidence type="ECO:0000256" key="8">
    <source>
        <dbReference type="ARBA" id="ARBA00022840"/>
    </source>
</evidence>
<gene>
    <name evidence="13" type="ORF">METZ01_LOCUS182224</name>
</gene>
<evidence type="ECO:0000256" key="6">
    <source>
        <dbReference type="ARBA" id="ARBA00022741"/>
    </source>
</evidence>
<protein>
    <recommendedName>
        <fullName evidence="12">Type III pantothenate kinase</fullName>
    </recommendedName>
</protein>
<name>A0A382CT93_9ZZZZ</name>
<accession>A0A382CT93</accession>
<sequence length="216" mass="23919">IKTSNIIEGINKFTQKYKAVNRAIISNVSISDNHEIKEHLSLQSVCFLSENLKLPFKNLYKSKETLGSDRIALASAVIKHYPNSNVLVIDAGTCITMDFIDKNGNYHGGSISPGIDMRYNSLSNNTSNLPELEKKYPSDIIGSSTEESIHSGIVNGVIFEIRESISEYQGNYKDIKVILTGGDSVFLSKPLKISIFANQNFLLEGLNFILNLNINS</sequence>
<dbReference type="PANTHER" id="PTHR34265:SF1">
    <property type="entry name" value="TYPE III PANTOTHENATE KINASE"/>
    <property type="match status" value="1"/>
</dbReference>
<comment type="similarity">
    <text evidence="11">Belongs to the type III pantothenate kinase family.</text>
</comment>
<keyword evidence="7" id="KW-0418">Kinase</keyword>
<proteinExistence type="inferred from homology"/>
<keyword evidence="4" id="KW-0963">Cytoplasm</keyword>